<proteinExistence type="predicted"/>
<reference evidence="1" key="1">
    <citation type="submission" date="2014-09" db="EMBL/GenBank/DDBJ databases">
        <authorList>
            <person name="Magalhaes I.L.F."/>
            <person name="Oliveira U."/>
            <person name="Santos F.R."/>
            <person name="Vidigal T.H.D.A."/>
            <person name="Brescovit A.D."/>
            <person name="Santos A.J."/>
        </authorList>
    </citation>
    <scope>NUCLEOTIDE SEQUENCE</scope>
    <source>
        <tissue evidence="1">Shoot tissue taken approximately 20 cm above the soil surface</tissue>
    </source>
</reference>
<dbReference type="EMBL" id="GBRH01230975">
    <property type="protein sequence ID" value="JAD66920.1"/>
    <property type="molecule type" value="Transcribed_RNA"/>
</dbReference>
<reference evidence="1" key="2">
    <citation type="journal article" date="2015" name="Data Brief">
        <title>Shoot transcriptome of the giant reed, Arundo donax.</title>
        <authorList>
            <person name="Barrero R.A."/>
            <person name="Guerrero F.D."/>
            <person name="Moolhuijzen P."/>
            <person name="Goolsby J.A."/>
            <person name="Tidwell J."/>
            <person name="Bellgard S.E."/>
            <person name="Bellgard M.I."/>
        </authorList>
    </citation>
    <scope>NUCLEOTIDE SEQUENCE</scope>
    <source>
        <tissue evidence="1">Shoot tissue taken approximately 20 cm above the soil surface</tissue>
    </source>
</reference>
<accession>A0A0A9C0I5</accession>
<protein>
    <submittedName>
        <fullName evidence="1">Uncharacterized protein</fullName>
    </submittedName>
</protein>
<name>A0A0A9C0I5_ARUDO</name>
<sequence length="98" mass="11097">MQFCTTIEGIHLRLCHSSVETREVWQLELRTGIHMPSHIFCRDPRSLSSKTEGTTILSSSYCMSLIKSVCNNLIFTLGCMPKSDMICSYGSKNLLKHL</sequence>
<organism evidence="1">
    <name type="scientific">Arundo donax</name>
    <name type="common">Giant reed</name>
    <name type="synonym">Donax arundinaceus</name>
    <dbReference type="NCBI Taxonomy" id="35708"/>
    <lineage>
        <taxon>Eukaryota</taxon>
        <taxon>Viridiplantae</taxon>
        <taxon>Streptophyta</taxon>
        <taxon>Embryophyta</taxon>
        <taxon>Tracheophyta</taxon>
        <taxon>Spermatophyta</taxon>
        <taxon>Magnoliopsida</taxon>
        <taxon>Liliopsida</taxon>
        <taxon>Poales</taxon>
        <taxon>Poaceae</taxon>
        <taxon>PACMAD clade</taxon>
        <taxon>Arundinoideae</taxon>
        <taxon>Arundineae</taxon>
        <taxon>Arundo</taxon>
    </lineage>
</organism>
<dbReference type="AlphaFoldDB" id="A0A0A9C0I5"/>
<evidence type="ECO:0000313" key="1">
    <source>
        <dbReference type="EMBL" id="JAD66920.1"/>
    </source>
</evidence>